<dbReference type="EMBL" id="CAJVPM010007430">
    <property type="protein sequence ID" value="CAG8545721.1"/>
    <property type="molecule type" value="Genomic_DNA"/>
</dbReference>
<accession>A0ACA9LQX5</accession>
<evidence type="ECO:0000313" key="1">
    <source>
        <dbReference type="EMBL" id="CAG8545721.1"/>
    </source>
</evidence>
<organism evidence="1 2">
    <name type="scientific">Scutellospora calospora</name>
    <dbReference type="NCBI Taxonomy" id="85575"/>
    <lineage>
        <taxon>Eukaryota</taxon>
        <taxon>Fungi</taxon>
        <taxon>Fungi incertae sedis</taxon>
        <taxon>Mucoromycota</taxon>
        <taxon>Glomeromycotina</taxon>
        <taxon>Glomeromycetes</taxon>
        <taxon>Diversisporales</taxon>
        <taxon>Gigasporaceae</taxon>
        <taxon>Scutellospora</taxon>
    </lineage>
</organism>
<evidence type="ECO:0000313" key="2">
    <source>
        <dbReference type="Proteomes" id="UP000789860"/>
    </source>
</evidence>
<comment type="caution">
    <text evidence="1">The sequence shown here is derived from an EMBL/GenBank/DDBJ whole genome shotgun (WGS) entry which is preliminary data.</text>
</comment>
<sequence>MSQSRIKGVTEVDGFYTIRHSLRPRGCAYLTLPILERDPPSNSNSSFPTDEPRTQTSGYHPRDEVDNDYSRPSDCDSDSDLRFPKRPRLTKPSTRKKQIMRLPKKENGVGSSTNGVPATSNGTSQTVTNGQASTLATLQNPRREELVRLMVQAMQDMGYSKSAAQLEKESGFLLESSAVAKFRDGVLKGDWDLVESLFPTLELDQNQDIVVVRFLIRQQKYLELLERREIKLALYTLRSELTPLAFNTERLHLLSSFIMYSNAEDLRRRAEWDGASGSSRQKLLLEIQKSLLEQATTFQRISCLYHNSDKYISLYSDHVCDRSQFPSKTTHIFERHEDEVWYVAFSNNGKFLASASKDKTAIIWSLETLDYVHELKAHSDCVSFLSWSPDDTKILTCGQDNEIKLWSVESGECLNTLEKHREPVTA</sequence>
<proteinExistence type="predicted"/>
<reference evidence="1" key="1">
    <citation type="submission" date="2021-06" db="EMBL/GenBank/DDBJ databases">
        <authorList>
            <person name="Kallberg Y."/>
            <person name="Tangrot J."/>
            <person name="Rosling A."/>
        </authorList>
    </citation>
    <scope>NUCLEOTIDE SEQUENCE</scope>
    <source>
        <strain evidence="1">AU212A</strain>
    </source>
</reference>
<protein>
    <submittedName>
        <fullName evidence="1">3038_t:CDS:1</fullName>
    </submittedName>
</protein>
<feature type="non-terminal residue" evidence="1">
    <location>
        <position position="426"/>
    </location>
</feature>
<gene>
    <name evidence="1" type="ORF">SCALOS_LOCUS5005</name>
</gene>
<keyword evidence="2" id="KW-1185">Reference proteome</keyword>
<name>A0ACA9LQX5_9GLOM</name>
<dbReference type="Proteomes" id="UP000789860">
    <property type="component" value="Unassembled WGS sequence"/>
</dbReference>